<protein>
    <recommendedName>
        <fullName evidence="3">Lipoprotein</fullName>
    </recommendedName>
</protein>
<name>A0A7K1Y0R3_9SPHI</name>
<evidence type="ECO:0000313" key="1">
    <source>
        <dbReference type="EMBL" id="MXV16619.1"/>
    </source>
</evidence>
<evidence type="ECO:0008006" key="3">
    <source>
        <dbReference type="Google" id="ProtNLM"/>
    </source>
</evidence>
<proteinExistence type="predicted"/>
<evidence type="ECO:0000313" key="2">
    <source>
        <dbReference type="Proteomes" id="UP000451233"/>
    </source>
</evidence>
<gene>
    <name evidence="1" type="ORF">GS398_15055</name>
</gene>
<sequence length="299" mass="34638">MRHFFYLTLFLLALSACSEKKPRPDFDVVTGIKFTEVRRAYDTGSSFGVQGFQQKPEWVLYFLPHDSVKIYSPKRRRYIYYPMYYDHDSVFNFAREWFRIKLLAKDSMILQLLQVNGAREIVAEQSNVYMKFYSDNYLKNVIHADPEQLKLPNHFDTLYIREKSGRANRNPTNADSAFSARSPVSFVSRSASVKVTKVPATLDVFQNPTESDEYMYPAFDVRIAEAYKDFYYSFTALISEKGKIHVLTSLQLAEDMEARKKTIQAVADLYLARYLQVVPGSTLGIRHTSKVTINVEGKR</sequence>
<dbReference type="RefSeq" id="WP_160907598.1">
    <property type="nucleotide sequence ID" value="NZ_WVHS01000003.1"/>
</dbReference>
<dbReference type="Proteomes" id="UP000451233">
    <property type="component" value="Unassembled WGS sequence"/>
</dbReference>
<dbReference type="PROSITE" id="PS51257">
    <property type="entry name" value="PROKAR_LIPOPROTEIN"/>
    <property type="match status" value="1"/>
</dbReference>
<comment type="caution">
    <text evidence="1">The sequence shown here is derived from an EMBL/GenBank/DDBJ whole genome shotgun (WGS) entry which is preliminary data.</text>
</comment>
<accession>A0A7K1Y0R3</accession>
<reference evidence="1 2" key="1">
    <citation type="submission" date="2019-11" db="EMBL/GenBank/DDBJ databases">
        <title>Pedobacter sp. HMF7056 Genome sequencing and assembly.</title>
        <authorList>
            <person name="Kang H."/>
            <person name="Kim H."/>
            <person name="Joh K."/>
        </authorList>
    </citation>
    <scope>NUCLEOTIDE SEQUENCE [LARGE SCALE GENOMIC DNA]</scope>
    <source>
        <strain evidence="1 2">HMF7056</strain>
    </source>
</reference>
<organism evidence="1 2">
    <name type="scientific">Hufsiella ginkgonis</name>
    <dbReference type="NCBI Taxonomy" id="2695274"/>
    <lineage>
        <taxon>Bacteria</taxon>
        <taxon>Pseudomonadati</taxon>
        <taxon>Bacteroidota</taxon>
        <taxon>Sphingobacteriia</taxon>
        <taxon>Sphingobacteriales</taxon>
        <taxon>Sphingobacteriaceae</taxon>
        <taxon>Hufsiella</taxon>
    </lineage>
</organism>
<dbReference type="AlphaFoldDB" id="A0A7K1Y0R3"/>
<dbReference type="EMBL" id="WVHS01000003">
    <property type="protein sequence ID" value="MXV16619.1"/>
    <property type="molecule type" value="Genomic_DNA"/>
</dbReference>
<keyword evidence="2" id="KW-1185">Reference proteome</keyword>